<reference evidence="10" key="1">
    <citation type="journal article" date="2023" name="Mol. Phylogenet. Evol.">
        <title>Genome-scale phylogeny and comparative genomics of the fungal order Sordariales.</title>
        <authorList>
            <person name="Hensen N."/>
            <person name="Bonometti L."/>
            <person name="Westerberg I."/>
            <person name="Brannstrom I.O."/>
            <person name="Guillou S."/>
            <person name="Cros-Aarteil S."/>
            <person name="Calhoun S."/>
            <person name="Haridas S."/>
            <person name="Kuo A."/>
            <person name="Mondo S."/>
            <person name="Pangilinan J."/>
            <person name="Riley R."/>
            <person name="LaButti K."/>
            <person name="Andreopoulos B."/>
            <person name="Lipzen A."/>
            <person name="Chen C."/>
            <person name="Yan M."/>
            <person name="Daum C."/>
            <person name="Ng V."/>
            <person name="Clum A."/>
            <person name="Steindorff A."/>
            <person name="Ohm R.A."/>
            <person name="Martin F."/>
            <person name="Silar P."/>
            <person name="Natvig D.O."/>
            <person name="Lalanne C."/>
            <person name="Gautier V."/>
            <person name="Ament-Velasquez S.L."/>
            <person name="Kruys A."/>
            <person name="Hutchinson M.I."/>
            <person name="Powell A.J."/>
            <person name="Barry K."/>
            <person name="Miller A.N."/>
            <person name="Grigoriev I.V."/>
            <person name="Debuchy R."/>
            <person name="Gladieux P."/>
            <person name="Hiltunen Thoren M."/>
            <person name="Johannesson H."/>
        </authorList>
    </citation>
    <scope>NUCLEOTIDE SEQUENCE</scope>
    <source>
        <strain evidence="10">CBS 560.94</strain>
    </source>
</reference>
<organism evidence="10 11">
    <name type="scientific">Neurospora tetraspora</name>
    <dbReference type="NCBI Taxonomy" id="94610"/>
    <lineage>
        <taxon>Eukaryota</taxon>
        <taxon>Fungi</taxon>
        <taxon>Dikarya</taxon>
        <taxon>Ascomycota</taxon>
        <taxon>Pezizomycotina</taxon>
        <taxon>Sordariomycetes</taxon>
        <taxon>Sordariomycetidae</taxon>
        <taxon>Sordariales</taxon>
        <taxon>Sordariaceae</taxon>
        <taxon>Neurospora</taxon>
    </lineage>
</organism>
<protein>
    <recommendedName>
        <fullName evidence="3 7">UDP-N-acetylglucosamine transferase subunit ALG13</fullName>
        <ecNumber evidence="2 7">2.4.1.141</ecNumber>
    </recommendedName>
    <alternativeName>
        <fullName evidence="5 7">Asparagine-linked glycosylation protein 13</fullName>
    </alternativeName>
</protein>
<accession>A0AAE0MRD9</accession>
<keyword evidence="7" id="KW-0256">Endoplasmic reticulum</keyword>
<evidence type="ECO:0000256" key="1">
    <source>
        <dbReference type="ARBA" id="ARBA00011198"/>
    </source>
</evidence>
<dbReference type="PANTHER" id="PTHR47043">
    <property type="entry name" value="UDP-N-ACETYLGLUCOSAMINE TRANSFERASE SUBUNIT ALG13"/>
    <property type="match status" value="1"/>
</dbReference>
<evidence type="ECO:0000256" key="3">
    <source>
        <dbReference type="ARBA" id="ARBA00017468"/>
    </source>
</evidence>
<feature type="compositionally biased region" description="Polar residues" evidence="8">
    <location>
        <begin position="30"/>
        <end position="44"/>
    </location>
</feature>
<dbReference type="Proteomes" id="UP001278500">
    <property type="component" value="Unassembled WGS sequence"/>
</dbReference>
<gene>
    <name evidence="7" type="primary">ALG13</name>
    <name evidence="10" type="ORF">B0H65DRAFT_234462</name>
</gene>
<dbReference type="SUPFAM" id="SSF53756">
    <property type="entry name" value="UDP-Glycosyltransferase/glycogen phosphorylase"/>
    <property type="match status" value="1"/>
</dbReference>
<feature type="region of interest" description="Disordered" evidence="8">
    <location>
        <begin position="1"/>
        <end position="78"/>
    </location>
</feature>
<evidence type="ECO:0000256" key="7">
    <source>
        <dbReference type="RuleBase" id="RU362128"/>
    </source>
</evidence>
<dbReference type="PANTHER" id="PTHR47043:SF1">
    <property type="entry name" value="UDP-N-ACETYLGLUCOSAMINE TRANSFERASE SUBUNIT ALG13"/>
    <property type="match status" value="1"/>
</dbReference>
<dbReference type="InterPro" id="IPR007235">
    <property type="entry name" value="Glyco_trans_28_C"/>
</dbReference>
<feature type="domain" description="Glycosyl transferase family 28 C-terminal" evidence="9">
    <location>
        <begin position="87"/>
        <end position="243"/>
    </location>
</feature>
<evidence type="ECO:0000313" key="10">
    <source>
        <dbReference type="EMBL" id="KAK3342941.1"/>
    </source>
</evidence>
<keyword evidence="7" id="KW-0328">Glycosyltransferase</keyword>
<dbReference type="GO" id="GO:0004577">
    <property type="term" value="F:N-acetylglucosaminyldiphosphodolichol N-acetylglucosaminyltransferase activity"/>
    <property type="evidence" value="ECO:0007669"/>
    <property type="project" value="UniProtKB-EC"/>
</dbReference>
<feature type="compositionally biased region" description="Low complexity" evidence="8">
    <location>
        <begin position="1"/>
        <end position="13"/>
    </location>
</feature>
<comment type="subcellular location">
    <subcellularLocation>
        <location evidence="7">Endoplasmic reticulum</location>
    </subcellularLocation>
</comment>
<dbReference type="InterPro" id="IPR052474">
    <property type="entry name" value="UDP-GlcNAc_transferase"/>
</dbReference>
<dbReference type="Gene3D" id="3.40.50.2000">
    <property type="entry name" value="Glycogen Phosphorylase B"/>
    <property type="match status" value="1"/>
</dbReference>
<comment type="caution">
    <text evidence="10">The sequence shown here is derived from an EMBL/GenBank/DDBJ whole genome shotgun (WGS) entry which is preliminary data.</text>
</comment>
<comment type="similarity">
    <text evidence="7">Belongs to the glycosyltransferase 28 family.</text>
</comment>
<evidence type="ECO:0000256" key="5">
    <source>
        <dbReference type="ARBA" id="ARBA00032061"/>
    </source>
</evidence>
<evidence type="ECO:0000256" key="8">
    <source>
        <dbReference type="SAM" id="MobiDB-lite"/>
    </source>
</evidence>
<dbReference type="GO" id="GO:0043541">
    <property type="term" value="C:UDP-N-acetylglucosamine transferase complex"/>
    <property type="evidence" value="ECO:0007669"/>
    <property type="project" value="TreeGrafter"/>
</dbReference>
<comment type="function">
    <text evidence="4 7">Involved in protein N-glycosylation. Essential for the second step of the dolichol-linked oligosaccharide pathway.</text>
</comment>
<dbReference type="Pfam" id="PF04101">
    <property type="entry name" value="Glyco_tran_28_C"/>
    <property type="match status" value="1"/>
</dbReference>
<proteinExistence type="inferred from homology"/>
<evidence type="ECO:0000256" key="2">
    <source>
        <dbReference type="ARBA" id="ARBA00012614"/>
    </source>
</evidence>
<evidence type="ECO:0000259" key="9">
    <source>
        <dbReference type="Pfam" id="PF04101"/>
    </source>
</evidence>
<evidence type="ECO:0000256" key="4">
    <source>
        <dbReference type="ARBA" id="ARBA00024804"/>
    </source>
</evidence>
<keyword evidence="11" id="KW-1185">Reference proteome</keyword>
<dbReference type="EMBL" id="JAUEPP010000005">
    <property type="protein sequence ID" value="KAK3342941.1"/>
    <property type="molecule type" value="Genomic_DNA"/>
</dbReference>
<dbReference type="GO" id="GO:0006488">
    <property type="term" value="P:dolichol-linked oligosaccharide biosynthetic process"/>
    <property type="evidence" value="ECO:0007669"/>
    <property type="project" value="TreeGrafter"/>
</dbReference>
<evidence type="ECO:0000313" key="11">
    <source>
        <dbReference type="Proteomes" id="UP001278500"/>
    </source>
</evidence>
<reference evidence="10" key="2">
    <citation type="submission" date="2023-06" db="EMBL/GenBank/DDBJ databases">
        <authorList>
            <consortium name="Lawrence Berkeley National Laboratory"/>
            <person name="Haridas S."/>
            <person name="Hensen N."/>
            <person name="Bonometti L."/>
            <person name="Westerberg I."/>
            <person name="Brannstrom I.O."/>
            <person name="Guillou S."/>
            <person name="Cros-Aarteil S."/>
            <person name="Calhoun S."/>
            <person name="Kuo A."/>
            <person name="Mondo S."/>
            <person name="Pangilinan J."/>
            <person name="Riley R."/>
            <person name="Labutti K."/>
            <person name="Andreopoulos B."/>
            <person name="Lipzen A."/>
            <person name="Chen C."/>
            <person name="Yanf M."/>
            <person name="Daum C."/>
            <person name="Ng V."/>
            <person name="Clum A."/>
            <person name="Steindorff A."/>
            <person name="Ohm R."/>
            <person name="Martin F."/>
            <person name="Silar P."/>
            <person name="Natvig D."/>
            <person name="Lalanne C."/>
            <person name="Gautier V."/>
            <person name="Ament-Velasquez S.L."/>
            <person name="Kruys A."/>
            <person name="Hutchinson M.I."/>
            <person name="Powell A.J."/>
            <person name="Barry K."/>
            <person name="Miller A.N."/>
            <person name="Grigoriev I.V."/>
            <person name="Debuchy R."/>
            <person name="Gladieux P."/>
            <person name="Thoren M.H."/>
            <person name="Johannesson H."/>
        </authorList>
    </citation>
    <scope>NUCLEOTIDE SEQUENCE</scope>
    <source>
        <strain evidence="10">CBS 560.94</strain>
    </source>
</reference>
<name>A0AAE0MRD9_9PEZI</name>
<comment type="subunit">
    <text evidence="1 7">Heterodimer with ALG14 to form a functional enzyme.</text>
</comment>
<dbReference type="AlphaFoldDB" id="A0AAE0MRD9"/>
<evidence type="ECO:0000256" key="6">
    <source>
        <dbReference type="ARBA" id="ARBA00048184"/>
    </source>
</evidence>
<sequence>MDHSTTTKPTTDTEATDPQQIAGQKRDASAITTVSPEGYSTNSGEGLGIGEESKGEGEAKRPKLSEEQTNSNRRDNNSYAGIEGRQCFVTVGATAGFRPLLSEVVKPEFLTCLADNNFDLLKVQCGEDFEWFDAQVKSLPPSSVTIECFAFTENMTKHYVRSRGVKSVRLPGVVVAHAGSGTILEVLRLQVPLVVVPNPTLMDNHQAELAEELESTGDAVYGRLGKLTEAIARSLELVAQGPLKLKDLPPYSPPPFPVPESERVTLFDWMALTCYPDELRKQQHLQDLKNVEESFQREVEQAKVPLTETVQDRLQRDLD</sequence>
<dbReference type="EC" id="2.4.1.141" evidence="2 7"/>
<keyword evidence="7" id="KW-0808">Transferase</keyword>
<comment type="catalytic activity">
    <reaction evidence="6">
        <text>an N-acetyl-alpha-D-glucosaminyl-diphospho-di-trans,poly-cis-dolichol + UDP-N-acetyl-alpha-D-glucosamine = an N,N'-diacetylchitobiosyl-diphospho-di-trans,poly-cis-dolichol + UDP + H(+)</text>
        <dbReference type="Rhea" id="RHEA:23380"/>
        <dbReference type="Rhea" id="RHEA-COMP:19507"/>
        <dbReference type="Rhea" id="RHEA-COMP:19510"/>
        <dbReference type="ChEBI" id="CHEBI:15378"/>
        <dbReference type="ChEBI" id="CHEBI:57269"/>
        <dbReference type="ChEBI" id="CHEBI:57705"/>
        <dbReference type="ChEBI" id="CHEBI:58223"/>
        <dbReference type="ChEBI" id="CHEBI:58427"/>
        <dbReference type="EC" id="2.4.1.141"/>
    </reaction>
</comment>
<feature type="compositionally biased region" description="Basic and acidic residues" evidence="8">
    <location>
        <begin position="51"/>
        <end position="76"/>
    </location>
</feature>